<dbReference type="InterPro" id="IPR042086">
    <property type="entry name" value="MeTrfase_capping"/>
</dbReference>
<dbReference type="Proteomes" id="UP000824890">
    <property type="component" value="Unassembled WGS sequence"/>
</dbReference>
<dbReference type="NCBIfam" id="TIGR02103">
    <property type="entry name" value="pullul_strch"/>
    <property type="match status" value="1"/>
</dbReference>
<dbReference type="InterPro" id="IPR013783">
    <property type="entry name" value="Ig-like_fold"/>
</dbReference>
<dbReference type="PANTHER" id="PTHR31009">
    <property type="entry name" value="S-ADENOSYL-L-METHIONINE:CARBOXYL METHYLTRANSFERASE FAMILY PROTEIN"/>
    <property type="match status" value="1"/>
</dbReference>
<dbReference type="InterPro" id="IPR040671">
    <property type="entry name" value="Pullulanase_N2"/>
</dbReference>
<evidence type="ECO:0000313" key="10">
    <source>
        <dbReference type="Proteomes" id="UP000824890"/>
    </source>
</evidence>
<protein>
    <recommendedName>
        <fullName evidence="11">Pullulanase</fullName>
    </recommendedName>
</protein>
<name>A0ABQ8BT15_BRANA</name>
<organism evidence="9 10">
    <name type="scientific">Brassica napus</name>
    <name type="common">Rape</name>
    <dbReference type="NCBI Taxonomy" id="3708"/>
    <lineage>
        <taxon>Eukaryota</taxon>
        <taxon>Viridiplantae</taxon>
        <taxon>Streptophyta</taxon>
        <taxon>Embryophyta</taxon>
        <taxon>Tracheophyta</taxon>
        <taxon>Spermatophyta</taxon>
        <taxon>Magnoliopsida</taxon>
        <taxon>eudicotyledons</taxon>
        <taxon>Gunneridae</taxon>
        <taxon>Pentapetalae</taxon>
        <taxon>rosids</taxon>
        <taxon>malvids</taxon>
        <taxon>Brassicales</taxon>
        <taxon>Brassicaceae</taxon>
        <taxon>Brassiceae</taxon>
        <taxon>Brassica</taxon>
    </lineage>
</organism>
<evidence type="ECO:0000313" key="9">
    <source>
        <dbReference type="EMBL" id="KAH0907946.1"/>
    </source>
</evidence>
<keyword evidence="5" id="KW-0460">Magnesium</keyword>
<sequence length="2364" mass="265875">MDTFPLRSRFRRPSSSISRFQLGFPSTTHRSESLRCLCSSSSSAASPMQFEVSTPNSQLLDSLLYSRAYWVTEGVIAWNVDVGEGSCYLYASRVAGLSFSEDGIDGFDFRVKLEAESGSLRTNVVEKFPHIGNYKPFKVPSDLEVKDLVKSQLAIVCFDAEGRLIDGTGLQLPGVLDELFSYDGPLGANFTPGGGVSLHLWAPTAQEVTVCIYKNPLDKSPMETCPLEEVNGVWSIQGPSSWEGCYYVYKVSVYHPSTLKVETCYANDPYARGLSADASKTYLVNLDSDDLKPEGWEKLADKKPCLRSYSDISIYELHVRDFSVYDETVEPEHRGGYLAFTLKDCAGVKHLQKLADAGLTHLHLLPTYQFGDVDDEKETWKYIDTSVLEGLPPDSAEAQARITEIQNDDGFNWGYNPVLWGVPKGSYASDPTGPCRIIEFRKMVQALNHVGLNVVLDVVYNHLHANGPHDKDSVLDKIVPGYYLRRNNDGFIENSTCVNNTASEHYMVDRLIRDDLLNWVVNYKVDGFRFDLMGHIMKDTMVNAKSAIGNLRKETDGVDGSRIYIYGEGWNFGEVANNGRGVNASQFNLTGTGIGRFLMTVYEMQLLVDLHLVILFNKDSLQPNGHDHGSEATQQLMLSTAKDHIQIGMAANLKDYVLTNHEGKEVKGSEILMHDATPVAYASEPTETINYVSAHDNETLFDIISLKTPMEISVDERCRINHLASSMISLSQGIPFFHAGDEILRSKSLDRDSYNSGDWFNRLDFSYNSNNWGVGLPPKGKNEHSWPLIKPRLQDPSFKPQSSHIVATLNSFLDLLRIRYSSPLFRLDTAKAIQDRVRFHNTGPSSVPGAIIMSIEDGHKGITSVSQIDPVYSFIVVIFNARPSEFSFFSPALKDRNLELHPIQVKSGDEIVRKSVYDAFSGGFTVPARTTTVCDEQSGNEMNKGDEESSNYTDVSILSMRGGDGHNSYATNSLLQRRVLSMSKSILVKNTKEMVTNLDFPKCIKVADLGCSSGQNTFLAMSEIVNTINALCQERNQIPPEIDCCLNDLPGNDFNTTFKFISFFNEKLTSNTLCFVSGVPGSFHSRLFPSKSLHFIHSNCSVNYLSKVPEGLEKNKMSVYITSSSPLSEYKAYLNQFQKDFTTFLRMRSEEMVSNGRMVITLLGRNAIDDPLYRDCCHHLTLLSDSLRDLVFEGLVSASKVISFNMPLYDPTDEELKEIIRNEGTFQINDLETHAFDLGHSKEENRESCRAKPGEKEANCIRAAFEMMLVAHFGDAINIDTLFAKYAHHVSQHASCMRKTCDGKSENEMNNGDEESSKHPLVSILSTRGGDGHNSYSANSLLQRRVLSMTKPILVKNTIEMMTNLEFPECIKLADLGCSSGQNTFLVMSEIVNTINVLCQEWNQNPPEIDCCLNDLPNNDFNTTFKFLTFFNDKLTSKIPCFVSGVPGSFYSRLFPRKSLHFVHSNYSLHYLSKVPDGLEKKKMSLYITSSSPPSEYNAYINQFQRDFTAFLRMRSEEMVSNGRMVLTLIGRKTLDDPRYRDCCHWLTLLSDSLCDLVFEGLVSASKVNSFKVPFYDPNEEEVKEIIRNEGSFMVNNLEPHVFDLGLSNEEYGLQSDKAKAGEKEANCIRAVTEMMLVSHFGDAINIDTLCDGKSETQMNKGDQEGSQYPFVSILKMMRNLDFPECIKLADLGCSSGQNTFMVMSDIVNTINTLCEESNKKPPEIDCCLNDLSGNDFNTTFKFMIFFKDMLTSKIPCFVSGVPGSFYSRLFTRKSLHFIHSNYSLHYLSKVPDRLEKNKMSVYITGSSPISEHKAYLNQFQTDFTTFLRMRSEEMVCNGCMVLTLLGRKTHVDPLYRDCCHYWTLLPQSLSDLVFEGLVSASKVKSFNLPFYDPNEEEMREIIRNEGSFMIKDLETHVFDLGHSNEDYSLQSDRAKAGEKEANCIRAVVETMLVAHFGDAINIDTLFEKYAHHVSQHASCKNKTCGCKSDNEKSNGDDERSSGYSFVSALSMSGGDGDNSYSTNSLLQKRVLSRSKRVLVENTKEMMKNLDFPRCIKVADLGCSSGQNTFLAMSEIVNTINALCKEWNKNPPEIDCCLNDLPSNDFNTTFKFITSFNKKLTREGSCFVSAVPYSFYSRLFSRKSLHLVHSVYSIHFLSKVPEGLEKNKMSVYITSSSPLSEYKAYLNQFQKDFTTFLRMRSEEMVSNGRMVLTLIGRKTLDDPLYRDCCHFWTLLSESLHDLVLEGIVSASKVSSFKMPFYDPSKEEVTDLIRKENSFKINDLDTHGFDLGHSVEDCSLQSYGVKAGQKEASCIRAVTERMLIAHFGDDINIDTLFNKYALRVSQHASCRIKTSVSLVVSLIRK</sequence>
<evidence type="ECO:0000256" key="4">
    <source>
        <dbReference type="ARBA" id="ARBA00022723"/>
    </source>
</evidence>
<dbReference type="Pfam" id="PF02922">
    <property type="entry name" value="CBM_48"/>
    <property type="match status" value="1"/>
</dbReference>
<keyword evidence="4" id="KW-0479">Metal-binding</keyword>
<evidence type="ECO:0000256" key="5">
    <source>
        <dbReference type="ARBA" id="ARBA00022842"/>
    </source>
</evidence>
<dbReference type="Gene3D" id="2.60.40.1130">
    <property type="entry name" value="Rab geranylgeranyltransferase alpha-subunit, insert domain"/>
    <property type="match status" value="1"/>
</dbReference>
<evidence type="ECO:0000256" key="1">
    <source>
        <dbReference type="ARBA" id="ARBA00022603"/>
    </source>
</evidence>
<dbReference type="SUPFAM" id="SSF53335">
    <property type="entry name" value="S-adenosyl-L-methionine-dependent methyltransferases"/>
    <property type="match status" value="4"/>
</dbReference>
<keyword evidence="1" id="KW-0489">Methyltransferase</keyword>
<dbReference type="CDD" id="cd11341">
    <property type="entry name" value="AmyAc_Pullulanase_LD-like"/>
    <property type="match status" value="1"/>
</dbReference>
<dbReference type="EMBL" id="JAGKQM010000010">
    <property type="protein sequence ID" value="KAH0907946.1"/>
    <property type="molecule type" value="Genomic_DNA"/>
</dbReference>
<dbReference type="SUPFAM" id="SSF51445">
    <property type="entry name" value="(Trans)glycosidases"/>
    <property type="match status" value="1"/>
</dbReference>
<keyword evidence="10" id="KW-1185">Reference proteome</keyword>
<dbReference type="InterPro" id="IPR014756">
    <property type="entry name" value="Ig_E-set"/>
</dbReference>
<evidence type="ECO:0000256" key="3">
    <source>
        <dbReference type="ARBA" id="ARBA00022691"/>
    </source>
</evidence>
<keyword evidence="3" id="KW-0949">S-adenosyl-L-methionine</keyword>
<accession>A0ABQ8BT15</accession>
<dbReference type="SUPFAM" id="SSF81296">
    <property type="entry name" value="E set domains"/>
    <property type="match status" value="2"/>
</dbReference>
<comment type="caution">
    <text evidence="9">The sequence shown here is derived from an EMBL/GenBank/DDBJ whole genome shotgun (WGS) entry which is preliminary data.</text>
</comment>
<evidence type="ECO:0000259" key="6">
    <source>
        <dbReference type="Pfam" id="PF02922"/>
    </source>
</evidence>
<dbReference type="SUPFAM" id="SSF51011">
    <property type="entry name" value="Glycosyl hydrolase domain"/>
    <property type="match status" value="1"/>
</dbReference>
<dbReference type="Pfam" id="PF17967">
    <property type="entry name" value="Pullulanase_N2"/>
    <property type="match status" value="1"/>
</dbReference>
<proteinExistence type="predicted"/>
<dbReference type="InterPro" id="IPR005299">
    <property type="entry name" value="MeTrfase_7"/>
</dbReference>
<dbReference type="InterPro" id="IPR011839">
    <property type="entry name" value="Pullul_strch"/>
</dbReference>
<dbReference type="InterPro" id="IPR004193">
    <property type="entry name" value="Glyco_hydro_13_N"/>
</dbReference>
<dbReference type="InterPro" id="IPR013780">
    <property type="entry name" value="Glyco_hydro_b"/>
</dbReference>
<dbReference type="Gene3D" id="2.60.40.10">
    <property type="entry name" value="Immunoglobulins"/>
    <property type="match status" value="1"/>
</dbReference>
<evidence type="ECO:0000259" key="7">
    <source>
        <dbReference type="Pfam" id="PF11852"/>
    </source>
</evidence>
<feature type="domain" description="Glycoside hydrolase family 13 N-terminal" evidence="6">
    <location>
        <begin position="185"/>
        <end position="271"/>
    </location>
</feature>
<dbReference type="Gene3D" id="2.60.40.1180">
    <property type="entry name" value="Golgi alpha-mannosidase II"/>
    <property type="match status" value="1"/>
</dbReference>
<dbReference type="Pfam" id="PF03492">
    <property type="entry name" value="Methyltransf_7"/>
    <property type="match status" value="4"/>
</dbReference>
<dbReference type="Gene3D" id="3.40.50.150">
    <property type="entry name" value="Vaccinia Virus protein VP39"/>
    <property type="match status" value="4"/>
</dbReference>
<evidence type="ECO:0000256" key="2">
    <source>
        <dbReference type="ARBA" id="ARBA00022679"/>
    </source>
</evidence>
<dbReference type="Pfam" id="PF11852">
    <property type="entry name" value="Pullul_strch_C"/>
    <property type="match status" value="1"/>
</dbReference>
<dbReference type="Gene3D" id="1.10.1200.270">
    <property type="entry name" value="Methyltransferase, alpha-helical capping domain"/>
    <property type="match status" value="4"/>
</dbReference>
<feature type="domain" description="Alpha-1,6-glucosidases pullulanase-type C-terminal" evidence="7">
    <location>
        <begin position="767"/>
        <end position="933"/>
    </location>
</feature>
<dbReference type="Gene3D" id="3.20.20.80">
    <property type="entry name" value="Glycosidases"/>
    <property type="match status" value="1"/>
</dbReference>
<gene>
    <name evidence="9" type="ORF">HID58_039773</name>
</gene>
<evidence type="ECO:0008006" key="11">
    <source>
        <dbReference type="Google" id="ProtNLM"/>
    </source>
</evidence>
<keyword evidence="2" id="KW-0808">Transferase</keyword>
<dbReference type="InterPro" id="IPR017853">
    <property type="entry name" value="GH"/>
</dbReference>
<dbReference type="CDD" id="cd02860">
    <property type="entry name" value="E_set_Pullulanase"/>
    <property type="match status" value="1"/>
</dbReference>
<dbReference type="InterPro" id="IPR029063">
    <property type="entry name" value="SAM-dependent_MTases_sf"/>
</dbReference>
<evidence type="ECO:0000259" key="8">
    <source>
        <dbReference type="Pfam" id="PF17967"/>
    </source>
</evidence>
<feature type="domain" description="Pullulanase N2" evidence="8">
    <location>
        <begin position="66"/>
        <end position="178"/>
    </location>
</feature>
<reference evidence="9 10" key="1">
    <citation type="submission" date="2021-05" db="EMBL/GenBank/DDBJ databases">
        <title>Genome Assembly of Synthetic Allotetraploid Brassica napus Reveals Homoeologous Exchanges between Subgenomes.</title>
        <authorList>
            <person name="Davis J.T."/>
        </authorList>
    </citation>
    <scope>NUCLEOTIDE SEQUENCE [LARGE SCALE GENOMIC DNA]</scope>
    <source>
        <strain evidence="10">cv. Da-Ae</strain>
        <tissue evidence="9">Seedling</tissue>
    </source>
</reference>
<dbReference type="InterPro" id="IPR024561">
    <property type="entry name" value="Pullul_strch_C"/>
</dbReference>